<dbReference type="AlphaFoldDB" id="A0A9D1HET2"/>
<dbReference type="Pfam" id="PF00381">
    <property type="entry name" value="PTS-HPr"/>
    <property type="match status" value="1"/>
</dbReference>
<dbReference type="PROSITE" id="PS51350">
    <property type="entry name" value="PTS_HPR_DOM"/>
    <property type="match status" value="1"/>
</dbReference>
<dbReference type="Proteomes" id="UP000824164">
    <property type="component" value="Unassembled WGS sequence"/>
</dbReference>
<reference evidence="2" key="2">
    <citation type="journal article" date="2021" name="PeerJ">
        <title>Extensive microbial diversity within the chicken gut microbiome revealed by metagenomics and culture.</title>
        <authorList>
            <person name="Gilroy R."/>
            <person name="Ravi A."/>
            <person name="Getino M."/>
            <person name="Pursley I."/>
            <person name="Horton D.L."/>
            <person name="Alikhan N.F."/>
            <person name="Baker D."/>
            <person name="Gharbi K."/>
            <person name="Hall N."/>
            <person name="Watson M."/>
            <person name="Adriaenssens E.M."/>
            <person name="Foster-Nyarko E."/>
            <person name="Jarju S."/>
            <person name="Secka A."/>
            <person name="Antonio M."/>
            <person name="Oren A."/>
            <person name="Chaudhuri R.R."/>
            <person name="La Ragione R."/>
            <person name="Hildebrand F."/>
            <person name="Pallen M.J."/>
        </authorList>
    </citation>
    <scope>NUCLEOTIDE SEQUENCE</scope>
    <source>
        <strain evidence="2">CHK187-14744</strain>
    </source>
</reference>
<comment type="caution">
    <text evidence="2">The sequence shown here is derived from an EMBL/GenBank/DDBJ whole genome shotgun (WGS) entry which is preliminary data.</text>
</comment>
<evidence type="ECO:0000313" key="2">
    <source>
        <dbReference type="EMBL" id="HIU01991.1"/>
    </source>
</evidence>
<sequence length="80" mass="8929">MIKKMIRFSNSDQIIECCQSCQAFKSDIDIHSSKGFRTCIDAKSLLGMMSLNPGTSLHLLIDGEDEKAVAEKFLAYEVRA</sequence>
<evidence type="ECO:0000313" key="3">
    <source>
        <dbReference type="Proteomes" id="UP000824164"/>
    </source>
</evidence>
<evidence type="ECO:0000259" key="1">
    <source>
        <dbReference type="PROSITE" id="PS51350"/>
    </source>
</evidence>
<reference evidence="2" key="1">
    <citation type="submission" date="2020-10" db="EMBL/GenBank/DDBJ databases">
        <authorList>
            <person name="Gilroy R."/>
        </authorList>
    </citation>
    <scope>NUCLEOTIDE SEQUENCE</scope>
    <source>
        <strain evidence="2">CHK187-14744</strain>
    </source>
</reference>
<dbReference type="Gene3D" id="3.30.1340.10">
    <property type="entry name" value="HPr-like"/>
    <property type="match status" value="1"/>
</dbReference>
<dbReference type="InterPro" id="IPR035895">
    <property type="entry name" value="HPr-like_sf"/>
</dbReference>
<dbReference type="EMBL" id="DVLT01000012">
    <property type="protein sequence ID" value="HIU01991.1"/>
    <property type="molecule type" value="Genomic_DNA"/>
</dbReference>
<protein>
    <submittedName>
        <fullName evidence="2">HPr family phosphocarrier protein</fullName>
    </submittedName>
</protein>
<name>A0A9D1HET2_9FIRM</name>
<organism evidence="2 3">
    <name type="scientific">Candidatus Onthocola gallistercoris</name>
    <dbReference type="NCBI Taxonomy" id="2840876"/>
    <lineage>
        <taxon>Bacteria</taxon>
        <taxon>Bacillati</taxon>
        <taxon>Bacillota</taxon>
        <taxon>Bacilli</taxon>
        <taxon>Candidatus Onthocola</taxon>
    </lineage>
</organism>
<proteinExistence type="predicted"/>
<accession>A0A9D1HET2</accession>
<feature type="domain" description="HPr" evidence="1">
    <location>
        <begin position="1"/>
        <end position="80"/>
    </location>
</feature>
<gene>
    <name evidence="2" type="ORF">IAB63_01920</name>
</gene>
<dbReference type="InterPro" id="IPR000032">
    <property type="entry name" value="HPr-like"/>
</dbReference>
<dbReference type="SUPFAM" id="SSF55594">
    <property type="entry name" value="HPr-like"/>
    <property type="match status" value="1"/>
</dbReference>